<proteinExistence type="predicted"/>
<dbReference type="EMBL" id="JAUSWJ010000001">
    <property type="protein sequence ID" value="MDQ0518210.1"/>
    <property type="molecule type" value="Genomic_DNA"/>
</dbReference>
<gene>
    <name evidence="1" type="ORF">QO015_003823</name>
</gene>
<reference evidence="1 2" key="1">
    <citation type="submission" date="2023-07" db="EMBL/GenBank/DDBJ databases">
        <title>Genomic Encyclopedia of Type Strains, Phase IV (KMG-IV): sequencing the most valuable type-strain genomes for metagenomic binning, comparative biology and taxonomic classification.</title>
        <authorList>
            <person name="Goeker M."/>
        </authorList>
    </citation>
    <scope>NUCLEOTIDE SEQUENCE [LARGE SCALE GENOMIC DNA]</scope>
    <source>
        <strain evidence="1 2">B1-1</strain>
    </source>
</reference>
<sequence>MESEGPEARTGTHLGPNVRKHMLHAALLVSGCVGDAMIGVPS</sequence>
<evidence type="ECO:0000313" key="2">
    <source>
        <dbReference type="Proteomes" id="UP001223743"/>
    </source>
</evidence>
<protein>
    <recommendedName>
        <fullName evidence="3">MFS transporter</fullName>
    </recommendedName>
</protein>
<organism evidence="1 2">
    <name type="scientific">Kaistia geumhonensis</name>
    <dbReference type="NCBI Taxonomy" id="410839"/>
    <lineage>
        <taxon>Bacteria</taxon>
        <taxon>Pseudomonadati</taxon>
        <taxon>Pseudomonadota</taxon>
        <taxon>Alphaproteobacteria</taxon>
        <taxon>Hyphomicrobiales</taxon>
        <taxon>Kaistiaceae</taxon>
        <taxon>Kaistia</taxon>
    </lineage>
</organism>
<dbReference type="Proteomes" id="UP001223743">
    <property type="component" value="Unassembled WGS sequence"/>
</dbReference>
<keyword evidence="2" id="KW-1185">Reference proteome</keyword>
<name>A0ABU0MB68_9HYPH</name>
<evidence type="ECO:0000313" key="1">
    <source>
        <dbReference type="EMBL" id="MDQ0518210.1"/>
    </source>
</evidence>
<evidence type="ECO:0008006" key="3">
    <source>
        <dbReference type="Google" id="ProtNLM"/>
    </source>
</evidence>
<accession>A0ABU0MB68</accession>
<comment type="caution">
    <text evidence="1">The sequence shown here is derived from an EMBL/GenBank/DDBJ whole genome shotgun (WGS) entry which is preliminary data.</text>
</comment>